<dbReference type="PANTHER" id="PTHR11550">
    <property type="entry name" value="CTP SYNTHASE"/>
    <property type="match status" value="1"/>
</dbReference>
<comment type="catalytic activity">
    <reaction evidence="9">
        <text>UTP + L-glutamine + ATP + H2O = CTP + L-glutamate + ADP + phosphate + 2 H(+)</text>
        <dbReference type="Rhea" id="RHEA:26426"/>
        <dbReference type="ChEBI" id="CHEBI:15377"/>
        <dbReference type="ChEBI" id="CHEBI:15378"/>
        <dbReference type="ChEBI" id="CHEBI:29985"/>
        <dbReference type="ChEBI" id="CHEBI:30616"/>
        <dbReference type="ChEBI" id="CHEBI:37563"/>
        <dbReference type="ChEBI" id="CHEBI:43474"/>
        <dbReference type="ChEBI" id="CHEBI:46398"/>
        <dbReference type="ChEBI" id="CHEBI:58359"/>
        <dbReference type="ChEBI" id="CHEBI:456216"/>
        <dbReference type="EC" id="6.3.4.2"/>
    </reaction>
</comment>
<evidence type="ECO:0000313" key="11">
    <source>
        <dbReference type="EMBL" id="ABV43520.1"/>
    </source>
</evidence>
<dbReference type="eggNOG" id="COG0504">
    <property type="taxonomic scope" value="Bacteria"/>
</dbReference>
<evidence type="ECO:0000256" key="6">
    <source>
        <dbReference type="ARBA" id="ARBA00022840"/>
    </source>
</evidence>
<dbReference type="AlphaFoldDB" id="A8GK80"/>
<evidence type="ECO:0000256" key="2">
    <source>
        <dbReference type="ARBA" id="ARBA00007533"/>
    </source>
</evidence>
<evidence type="ECO:0000259" key="10">
    <source>
        <dbReference type="Pfam" id="PF00117"/>
    </source>
</evidence>
<dbReference type="GO" id="GO:0005524">
    <property type="term" value="F:ATP binding"/>
    <property type="evidence" value="ECO:0007669"/>
    <property type="project" value="UniProtKB-KW"/>
</dbReference>
<dbReference type="EMBL" id="CP000826">
    <property type="protein sequence ID" value="ABV43520.1"/>
    <property type="molecule type" value="Genomic_DNA"/>
</dbReference>
<dbReference type="SUPFAM" id="SSF52317">
    <property type="entry name" value="Class I glutamine amidotransferase-like"/>
    <property type="match status" value="1"/>
</dbReference>
<keyword evidence="7" id="KW-0315">Glutamine amidotransferase</keyword>
<evidence type="ECO:0000256" key="3">
    <source>
        <dbReference type="ARBA" id="ARBA00012291"/>
    </source>
</evidence>
<name>A8GK80_SERP5</name>
<keyword evidence="8" id="KW-0665">Pyrimidine biosynthesis</keyword>
<gene>
    <name evidence="11" type="ordered locus">Spro_4426</name>
</gene>
<proteinExistence type="inferred from homology"/>
<dbReference type="GO" id="GO:0003883">
    <property type="term" value="F:CTP synthase activity"/>
    <property type="evidence" value="ECO:0007669"/>
    <property type="project" value="UniProtKB-EC"/>
</dbReference>
<dbReference type="InterPro" id="IPR004468">
    <property type="entry name" value="CTP_synthase"/>
</dbReference>
<dbReference type="NCBIfam" id="NF004836">
    <property type="entry name" value="PRK06186.1"/>
    <property type="match status" value="1"/>
</dbReference>
<dbReference type="InterPro" id="IPR017926">
    <property type="entry name" value="GATASE"/>
</dbReference>
<dbReference type="GO" id="GO:0005829">
    <property type="term" value="C:cytosol"/>
    <property type="evidence" value="ECO:0007669"/>
    <property type="project" value="TreeGrafter"/>
</dbReference>
<protein>
    <recommendedName>
        <fullName evidence="3">CTP synthase (glutamine hydrolyzing)</fullName>
        <ecNumber evidence="3">6.3.4.2</ecNumber>
    </recommendedName>
</protein>
<dbReference type="UniPathway" id="UPA00159">
    <property type="reaction ID" value="UER00277"/>
</dbReference>
<dbReference type="STRING" id="399741.Spro_4426"/>
<keyword evidence="4 11" id="KW-0436">Ligase</keyword>
<comment type="similarity">
    <text evidence="2">Belongs to the CTP synthase family.</text>
</comment>
<evidence type="ECO:0000256" key="5">
    <source>
        <dbReference type="ARBA" id="ARBA00022741"/>
    </source>
</evidence>
<dbReference type="PANTHER" id="PTHR11550:SF0">
    <property type="entry name" value="CTP SYNTHASE-RELATED"/>
    <property type="match status" value="1"/>
</dbReference>
<evidence type="ECO:0000256" key="4">
    <source>
        <dbReference type="ARBA" id="ARBA00022598"/>
    </source>
</evidence>
<dbReference type="Gene3D" id="3.40.50.880">
    <property type="match status" value="1"/>
</dbReference>
<dbReference type="GO" id="GO:0044210">
    <property type="term" value="P:'de novo' CTP biosynthetic process"/>
    <property type="evidence" value="ECO:0007669"/>
    <property type="project" value="UniProtKB-UniPathway"/>
</dbReference>
<evidence type="ECO:0000256" key="8">
    <source>
        <dbReference type="ARBA" id="ARBA00022975"/>
    </source>
</evidence>
<keyword evidence="6" id="KW-0067">ATP-binding</keyword>
<evidence type="ECO:0000256" key="9">
    <source>
        <dbReference type="ARBA" id="ARBA00047781"/>
    </source>
</evidence>
<comment type="pathway">
    <text evidence="1">Pyrimidine metabolism; CTP biosynthesis via de novo pathway; CTP from UDP: step 2/2.</text>
</comment>
<dbReference type="EC" id="6.3.4.2" evidence="3"/>
<dbReference type="HOGENOM" id="CLU_081279_0_0_6"/>
<evidence type="ECO:0000256" key="7">
    <source>
        <dbReference type="ARBA" id="ARBA00022962"/>
    </source>
</evidence>
<dbReference type="GO" id="GO:0019856">
    <property type="term" value="P:pyrimidine nucleobase biosynthetic process"/>
    <property type="evidence" value="ECO:0007669"/>
    <property type="project" value="TreeGrafter"/>
</dbReference>
<keyword evidence="5" id="KW-0547">Nucleotide-binding</keyword>
<reference evidence="11" key="1">
    <citation type="submission" date="2007-09" db="EMBL/GenBank/DDBJ databases">
        <title>Complete sequence of chromosome of Serratia proteamaculans 568.</title>
        <authorList>
            <consortium name="US DOE Joint Genome Institute"/>
            <person name="Copeland A."/>
            <person name="Lucas S."/>
            <person name="Lapidus A."/>
            <person name="Barry K."/>
            <person name="Glavina del Rio T."/>
            <person name="Dalin E."/>
            <person name="Tice H."/>
            <person name="Pitluck S."/>
            <person name="Chain P."/>
            <person name="Malfatti S."/>
            <person name="Shin M."/>
            <person name="Vergez L."/>
            <person name="Schmutz J."/>
            <person name="Larimer F."/>
            <person name="Land M."/>
            <person name="Hauser L."/>
            <person name="Kyrpides N."/>
            <person name="Kim E."/>
            <person name="Taghavi S."/>
            <person name="Newman L."/>
            <person name="Vangronsveld J."/>
            <person name="van der Lelie D."/>
            <person name="Richardson P."/>
        </authorList>
    </citation>
    <scope>NUCLEOTIDE SEQUENCE [LARGE SCALE GENOMIC DNA]</scope>
    <source>
        <strain evidence="11">568</strain>
    </source>
</reference>
<organism evidence="11">
    <name type="scientific">Serratia proteamaculans (strain 568)</name>
    <dbReference type="NCBI Taxonomy" id="399741"/>
    <lineage>
        <taxon>Bacteria</taxon>
        <taxon>Pseudomonadati</taxon>
        <taxon>Pseudomonadota</taxon>
        <taxon>Gammaproteobacteria</taxon>
        <taxon>Enterobacterales</taxon>
        <taxon>Yersiniaceae</taxon>
        <taxon>Serratia</taxon>
    </lineage>
</organism>
<dbReference type="InterPro" id="IPR029062">
    <property type="entry name" value="Class_I_gatase-like"/>
</dbReference>
<dbReference type="GO" id="GO:0042802">
    <property type="term" value="F:identical protein binding"/>
    <property type="evidence" value="ECO:0007669"/>
    <property type="project" value="TreeGrafter"/>
</dbReference>
<dbReference type="KEGG" id="spe:Spro_4426"/>
<accession>A8GK80</accession>
<sequence length="232" mass="25435">MMKAQVRIALVGDYKPEAVSHQAIPIALQLTATHLNVDIQSHWLPTETITAPSVLQGYDAIWVVPGSPYNHDDGAFMAIRHAREQNIPFLGSCGGFQYAIVEYARNVMGWHDAGHAETDTGGRLVIAPLSCSLVEKNGAIIFQPNTLAARVYGKLETHEGYHCNFGVNPEFVTDLQQHPLIISGHDSEGDVRSIELPGHRFYAATLFQSERAALRNELSPLVVELIKTAATL</sequence>
<feature type="domain" description="Glutamine amidotransferase" evidence="10">
    <location>
        <begin position="34"/>
        <end position="122"/>
    </location>
</feature>
<evidence type="ECO:0000256" key="1">
    <source>
        <dbReference type="ARBA" id="ARBA00005171"/>
    </source>
</evidence>
<dbReference type="Pfam" id="PF00117">
    <property type="entry name" value="GATase"/>
    <property type="match status" value="1"/>
</dbReference>